<keyword evidence="1" id="KW-1185">Reference proteome</keyword>
<dbReference type="RefSeq" id="XP_074213542.1">
    <property type="nucleotide sequence ID" value="XM_074357441.1"/>
</dbReference>
<protein>
    <submittedName>
        <fullName evidence="2">Anoctamin-2 isoform X1</fullName>
    </submittedName>
</protein>
<organism evidence="1 2">
    <name type="scientific">Camelus bactrianus</name>
    <name type="common">Bactrian camel</name>
    <dbReference type="NCBI Taxonomy" id="9837"/>
    <lineage>
        <taxon>Eukaryota</taxon>
        <taxon>Metazoa</taxon>
        <taxon>Chordata</taxon>
        <taxon>Craniata</taxon>
        <taxon>Vertebrata</taxon>
        <taxon>Euteleostomi</taxon>
        <taxon>Mammalia</taxon>
        <taxon>Eutheria</taxon>
        <taxon>Laurasiatheria</taxon>
        <taxon>Artiodactyla</taxon>
        <taxon>Tylopoda</taxon>
        <taxon>Camelidae</taxon>
        <taxon>Camelus</taxon>
    </lineage>
</organism>
<reference evidence="2" key="1">
    <citation type="submission" date="2025-08" db="UniProtKB">
        <authorList>
            <consortium name="RefSeq"/>
        </authorList>
    </citation>
    <scope>IDENTIFICATION</scope>
    <source>
        <tissue evidence="2">Blood</tissue>
    </source>
</reference>
<proteinExistence type="predicted"/>
<sequence>MATPGLRDIPLLPGSPRRLSPRAVVRGDRGPKHEQQYLKVPGPRAQGLRGTSTRESGQPSGGGSSHRCSVINNYLDASEQVSSEARLSRMHFHDNQRKVDYVLAYHYRKRGAHPGHGSPGHALAVISNGETGKDPRAGAPGDIDLGPLDALEEERKEQREEFEHNLMEAGLELEKDLESKSQGFVFVRIHAPWQVLAREAEFLKIKVPTKKMYEIKSEGSIAKTFNKVLQKLSSPLKPRVPEHTHSRMKNLSYPFSREKMYLYNIQDKDTFFDNATRSRIVHEILKRTTCSRANNTMGINSLIANNVYEAAYPLHDGEYDSPGDDMNDRKLLYQEWARYGVFYKFQPIDLIRKYFGEKIGLYFAWLGLYTSFLIPSSVIGVIVFLYGCATIEEDIPSKEMCDQQNAFTMCPLCDKSCDYWNLSSACGTARASHLFDNPATVFFSIFMALWATMFLENWKRLQMRLGYFWDLTGIDEEEEHSRPEYETKVREKMLKESDKSVVQKLGTSTTEGEDEDDDDKLTWRDRFPGYLMNFASILFMIALTFSIVFGVIVYRITTAAALSLNKATRSNVRVTVTATAVIINLVVILILDEIYGAVAKWLTKIEVPKTEQTFEERLILKAFLLKFVNAYSPIFYVAFFKGRFVGRPGSYVYVFDGYRMEECAPGGCLMELCVQLSIIMLGKQLIQNNIFEIGVPKLKKLFRKLKDETEPGETDSAHSKHPEQWDLDYSLEPYTGLTPEYMEMIIQFGFVTLFVASFPLAPVFALLNNVIEVRLDAKKFVTELRRPDAVRTKDIGIWFDILSGIGKFSVISNAFVIAVTSDFIPRLVYQYSYSHNGTLHGFVNHTLSFFNVSQLKAGTQPENSQFDQEVQFCRFKDYREPPWAPNPYEFSKQYWSVLSARLAFVIIFQNLVMFLSVLVDWMIPDIPTDISDQIKREKSLFVDFFLKEEHEKLRLMEEHPRRSPGTGRRSRSSPTASPAPSGRSQLGSSVSSGSQHTNV</sequence>
<name>A0AC58PU34_CAMBA</name>
<evidence type="ECO:0000313" key="1">
    <source>
        <dbReference type="Proteomes" id="UP001732780"/>
    </source>
</evidence>
<dbReference type="Proteomes" id="UP001732780">
    <property type="component" value="Chromosome 34"/>
</dbReference>
<accession>A0AC58PU34</accession>
<gene>
    <name evidence="2" type="primary">ANO2</name>
</gene>
<evidence type="ECO:0000313" key="2">
    <source>
        <dbReference type="RefSeq" id="XP_074213542.1"/>
    </source>
</evidence>